<dbReference type="GeneID" id="35428954"/>
<evidence type="ECO:0000313" key="2">
    <source>
        <dbReference type="EMBL" id="WPB02457.1"/>
    </source>
</evidence>
<keyword evidence="3" id="KW-1185">Reference proteome</keyword>
<organism evidence="2 3">
    <name type="scientific">Cercospora beticola</name>
    <name type="common">Sugarbeet leaf spot fungus</name>
    <dbReference type="NCBI Taxonomy" id="122368"/>
    <lineage>
        <taxon>Eukaryota</taxon>
        <taxon>Fungi</taxon>
        <taxon>Dikarya</taxon>
        <taxon>Ascomycota</taxon>
        <taxon>Pezizomycotina</taxon>
        <taxon>Dothideomycetes</taxon>
        <taxon>Dothideomycetidae</taxon>
        <taxon>Mycosphaerellales</taxon>
        <taxon>Mycosphaerellaceae</taxon>
        <taxon>Cercospora</taxon>
    </lineage>
</organism>
<reference evidence="2 3" key="1">
    <citation type="submission" date="2023-09" db="EMBL/GenBank/DDBJ databases">
        <title>Complete-Gapless Cercospora beticola genome.</title>
        <authorList>
            <person name="Wyatt N.A."/>
            <person name="Spanner R.E."/>
            <person name="Bolton M.D."/>
        </authorList>
    </citation>
    <scope>NUCLEOTIDE SEQUENCE [LARGE SCALE GENOMIC DNA]</scope>
    <source>
        <strain evidence="2">Cb09-40</strain>
    </source>
</reference>
<feature type="compositionally biased region" description="Basic and acidic residues" evidence="1">
    <location>
        <begin position="1"/>
        <end position="11"/>
    </location>
</feature>
<feature type="compositionally biased region" description="Polar residues" evidence="1">
    <location>
        <begin position="40"/>
        <end position="52"/>
    </location>
</feature>
<protein>
    <submittedName>
        <fullName evidence="2">Uncharacterized protein</fullName>
    </submittedName>
</protein>
<proteinExistence type="predicted"/>
<accession>A0ABZ0NS95</accession>
<dbReference type="EMBL" id="CP134187">
    <property type="protein sequence ID" value="WPB02457.1"/>
    <property type="molecule type" value="Genomic_DNA"/>
</dbReference>
<evidence type="ECO:0000256" key="1">
    <source>
        <dbReference type="SAM" id="MobiDB-lite"/>
    </source>
</evidence>
<evidence type="ECO:0000313" key="3">
    <source>
        <dbReference type="Proteomes" id="UP001302367"/>
    </source>
</evidence>
<gene>
    <name evidence="2" type="ORF">RHO25_007093</name>
</gene>
<name>A0ABZ0NS95_CERBT</name>
<sequence length="52" mass="5547">MPFRAGEDRIGSQEMAAKNAEDAASSVTRPGHAVLRVSGMTMTVSTKTNRKP</sequence>
<feature type="region of interest" description="Disordered" evidence="1">
    <location>
        <begin position="1"/>
        <end position="52"/>
    </location>
</feature>
<dbReference type="Proteomes" id="UP001302367">
    <property type="component" value="Chromosome 4"/>
</dbReference>
<dbReference type="RefSeq" id="XP_023452006.2">
    <property type="nucleotide sequence ID" value="XM_023597868.2"/>
</dbReference>